<comment type="caution">
    <text evidence="1">The sequence shown here is derived from an EMBL/GenBank/DDBJ whole genome shotgun (WGS) entry which is preliminary data.</text>
</comment>
<evidence type="ECO:0000313" key="1">
    <source>
        <dbReference type="EMBL" id="GFO46957.1"/>
    </source>
</evidence>
<gene>
    <name evidence="1" type="ORF">PoB_007346200</name>
</gene>
<dbReference type="EMBL" id="BLXT01008249">
    <property type="protein sequence ID" value="GFO46957.1"/>
    <property type="molecule type" value="Genomic_DNA"/>
</dbReference>
<organism evidence="1 2">
    <name type="scientific">Plakobranchus ocellatus</name>
    <dbReference type="NCBI Taxonomy" id="259542"/>
    <lineage>
        <taxon>Eukaryota</taxon>
        <taxon>Metazoa</taxon>
        <taxon>Spiralia</taxon>
        <taxon>Lophotrochozoa</taxon>
        <taxon>Mollusca</taxon>
        <taxon>Gastropoda</taxon>
        <taxon>Heterobranchia</taxon>
        <taxon>Euthyneura</taxon>
        <taxon>Panpulmonata</taxon>
        <taxon>Sacoglossa</taxon>
        <taxon>Placobranchoidea</taxon>
        <taxon>Plakobranchidae</taxon>
        <taxon>Plakobranchus</taxon>
    </lineage>
</organism>
<name>A0AAV4DSE2_9GAST</name>
<evidence type="ECO:0000313" key="2">
    <source>
        <dbReference type="Proteomes" id="UP000735302"/>
    </source>
</evidence>
<dbReference type="Proteomes" id="UP000735302">
    <property type="component" value="Unassembled WGS sequence"/>
</dbReference>
<reference evidence="1 2" key="1">
    <citation type="journal article" date="2021" name="Elife">
        <title>Chloroplast acquisition without the gene transfer in kleptoplastic sea slugs, Plakobranchus ocellatus.</title>
        <authorList>
            <person name="Maeda T."/>
            <person name="Takahashi S."/>
            <person name="Yoshida T."/>
            <person name="Shimamura S."/>
            <person name="Takaki Y."/>
            <person name="Nagai Y."/>
            <person name="Toyoda A."/>
            <person name="Suzuki Y."/>
            <person name="Arimoto A."/>
            <person name="Ishii H."/>
            <person name="Satoh N."/>
            <person name="Nishiyama T."/>
            <person name="Hasebe M."/>
            <person name="Maruyama T."/>
            <person name="Minagawa J."/>
            <person name="Obokata J."/>
            <person name="Shigenobu S."/>
        </authorList>
    </citation>
    <scope>NUCLEOTIDE SEQUENCE [LARGE SCALE GENOMIC DNA]</scope>
</reference>
<proteinExistence type="predicted"/>
<accession>A0AAV4DSE2</accession>
<dbReference type="AlphaFoldDB" id="A0AAV4DSE2"/>
<protein>
    <submittedName>
        <fullName evidence="1">Uncharacterized protein</fullName>
    </submittedName>
</protein>
<sequence>MQAALAWPCAIWRIGGSQRVSCMKSCHLEGEASKAVIFINMIEREMKTVDWDTHSWEDLAADRSRWSRNLTGQLKSGVWKLICTTEDKQVCTTEWHNTERSETTHR</sequence>
<keyword evidence="2" id="KW-1185">Reference proteome</keyword>